<dbReference type="Proteomes" id="UP000071561">
    <property type="component" value="Chromosome"/>
</dbReference>
<dbReference type="KEGG" id="pcm:AY601_0954"/>
<dbReference type="OrthoDB" id="748379at2"/>
<dbReference type="RefSeq" id="WP_157287704.1">
    <property type="nucleotide sequence ID" value="NZ_CP014504.1"/>
</dbReference>
<sequence length="206" mass="24674">MRQKKNELILIPMEFKVACSLYKMDVAEVLQVFIDHVTVYDIINNTYHEGFSEACHCLIFCYRRKKKPRILSTGMRKCRELFLRNMGQIELLAHMKRRGWKTTTKRSYTRCFVENIFDAMERLYTPSDMIYLDDYSALKLSKDFCVLCEVYDCYPKEFLEYFMGYISVADADVGFGLKGYSNFVNTFFFENRQWSWQKSTYQDRID</sequence>
<name>A0A127V9P3_9SPHI</name>
<dbReference type="AlphaFoldDB" id="A0A127V9P3"/>
<organism evidence="1 2">
    <name type="scientific">Pedobacter cryoconitis</name>
    <dbReference type="NCBI Taxonomy" id="188932"/>
    <lineage>
        <taxon>Bacteria</taxon>
        <taxon>Pseudomonadati</taxon>
        <taxon>Bacteroidota</taxon>
        <taxon>Sphingobacteriia</taxon>
        <taxon>Sphingobacteriales</taxon>
        <taxon>Sphingobacteriaceae</taxon>
        <taxon>Pedobacter</taxon>
    </lineage>
</organism>
<evidence type="ECO:0000313" key="1">
    <source>
        <dbReference type="EMBL" id="AMP97891.1"/>
    </source>
</evidence>
<evidence type="ECO:0000313" key="2">
    <source>
        <dbReference type="Proteomes" id="UP000071561"/>
    </source>
</evidence>
<keyword evidence="2" id="KW-1185">Reference proteome</keyword>
<protein>
    <submittedName>
        <fullName evidence="1">Uncharacterized protein</fullName>
    </submittedName>
</protein>
<reference evidence="1 2" key="1">
    <citation type="submission" date="2016-03" db="EMBL/GenBank/DDBJ databases">
        <title>Complete genome sequence of Pedobacter cryoconitis PAMC 27485.</title>
        <authorList>
            <person name="Lee J."/>
            <person name="Kim O.-S."/>
        </authorList>
    </citation>
    <scope>NUCLEOTIDE SEQUENCE [LARGE SCALE GENOMIC DNA]</scope>
    <source>
        <strain evidence="1 2">PAMC 27485</strain>
    </source>
</reference>
<accession>A0A127V9P3</accession>
<dbReference type="PATRIC" id="fig|188932.3.peg.983"/>
<dbReference type="EMBL" id="CP014504">
    <property type="protein sequence ID" value="AMP97891.1"/>
    <property type="molecule type" value="Genomic_DNA"/>
</dbReference>
<gene>
    <name evidence="1" type="ORF">AY601_0954</name>
</gene>
<proteinExistence type="predicted"/>